<sequence length="279" mass="32273">MFSVKNYEKLYFSLSLNPNQDGAVWIYFNCFSGYDEVKIDSKFSFEIPSRFLPSYKSKKLEHVFSTSESKGIELLDHQELLGDKSENFIIHFTATFTVKSFTFDNCFLSKKLFNNGIKDLKIIVDDQEIMAHKIVLETFSPIFKKMIEAQNTEGDDVIEIHDCDYQVFQNAVNFCYGISDILPTYIDELIDMLEFSNRYEIDDLKNEIEFKLIPHVLENNICKLSNAAIECNAEMLKAHCQSKLTTFVKNGNASVIIEMDNSVDGEFVKDVFQEYFMGH</sequence>
<name>A0AC34GNU8_9BILA</name>
<accession>A0AC34GNU8</accession>
<evidence type="ECO:0000313" key="1">
    <source>
        <dbReference type="Proteomes" id="UP000887579"/>
    </source>
</evidence>
<dbReference type="Proteomes" id="UP000887579">
    <property type="component" value="Unplaced"/>
</dbReference>
<proteinExistence type="predicted"/>
<dbReference type="WBParaSite" id="ES5_v2.g540.t1">
    <property type="protein sequence ID" value="ES5_v2.g540.t1"/>
    <property type="gene ID" value="ES5_v2.g540"/>
</dbReference>
<evidence type="ECO:0000313" key="2">
    <source>
        <dbReference type="WBParaSite" id="ES5_v2.g540.t1"/>
    </source>
</evidence>
<protein>
    <submittedName>
        <fullName evidence="2">BTB domain-containing protein</fullName>
    </submittedName>
</protein>
<reference evidence="2" key="1">
    <citation type="submission" date="2022-11" db="UniProtKB">
        <authorList>
            <consortium name="WormBaseParasite"/>
        </authorList>
    </citation>
    <scope>IDENTIFICATION</scope>
</reference>
<organism evidence="1 2">
    <name type="scientific">Panagrolaimus sp. ES5</name>
    <dbReference type="NCBI Taxonomy" id="591445"/>
    <lineage>
        <taxon>Eukaryota</taxon>
        <taxon>Metazoa</taxon>
        <taxon>Ecdysozoa</taxon>
        <taxon>Nematoda</taxon>
        <taxon>Chromadorea</taxon>
        <taxon>Rhabditida</taxon>
        <taxon>Tylenchina</taxon>
        <taxon>Panagrolaimomorpha</taxon>
        <taxon>Panagrolaimoidea</taxon>
        <taxon>Panagrolaimidae</taxon>
        <taxon>Panagrolaimus</taxon>
    </lineage>
</organism>